<proteinExistence type="predicted"/>
<accession>A0ABZ0TNM5</accession>
<name>A0ABZ0TNM5_9SPHI</name>
<dbReference type="Proteomes" id="UP001324380">
    <property type="component" value="Chromosome"/>
</dbReference>
<reference evidence="1 2" key="1">
    <citation type="submission" date="2023-11" db="EMBL/GenBank/DDBJ databases">
        <title>Analysis of the Genomes of Mucilaginibacter gossypii cycad 4 and M. sabulilitoris SNA2: microbes with the potential for plant growth promotion.</title>
        <authorList>
            <person name="Hirsch A.M."/>
            <person name="Humm E."/>
            <person name="Rubbi M."/>
            <person name="Del Vecchio G."/>
            <person name="Ha S.M."/>
            <person name="Pellegrini M."/>
            <person name="Gunsalus R.P."/>
        </authorList>
    </citation>
    <scope>NUCLEOTIDE SEQUENCE [LARGE SCALE GENOMIC DNA]</scope>
    <source>
        <strain evidence="1 2">SNA2</strain>
    </source>
</reference>
<dbReference type="EMBL" id="CP139558">
    <property type="protein sequence ID" value="WPU94693.1"/>
    <property type="molecule type" value="Genomic_DNA"/>
</dbReference>
<evidence type="ECO:0000313" key="1">
    <source>
        <dbReference type="EMBL" id="WPU94693.1"/>
    </source>
</evidence>
<keyword evidence="2" id="KW-1185">Reference proteome</keyword>
<protein>
    <submittedName>
        <fullName evidence="1">Uncharacterized protein</fullName>
    </submittedName>
</protein>
<evidence type="ECO:0000313" key="2">
    <source>
        <dbReference type="Proteomes" id="UP001324380"/>
    </source>
</evidence>
<sequence length="64" mass="7823">MKITDLEGKEIEVTNLTLALMQADDYRHYRVRNPTKNDEFRYRYWEDIYQKLLNLDGQIKTAKR</sequence>
<gene>
    <name evidence="1" type="ORF">SNE25_04060</name>
</gene>
<organism evidence="1 2">
    <name type="scientific">Mucilaginibacter sabulilitoris</name>
    <dbReference type="NCBI Taxonomy" id="1173583"/>
    <lineage>
        <taxon>Bacteria</taxon>
        <taxon>Pseudomonadati</taxon>
        <taxon>Bacteroidota</taxon>
        <taxon>Sphingobacteriia</taxon>
        <taxon>Sphingobacteriales</taxon>
        <taxon>Sphingobacteriaceae</taxon>
        <taxon>Mucilaginibacter</taxon>
    </lineage>
</organism>
<dbReference type="RefSeq" id="WP_321563809.1">
    <property type="nucleotide sequence ID" value="NZ_CP139558.1"/>
</dbReference>